<evidence type="ECO:0000259" key="6">
    <source>
        <dbReference type="PROSITE" id="PS50893"/>
    </source>
</evidence>
<dbReference type="InterPro" id="IPR003439">
    <property type="entry name" value="ABC_transporter-like_ATP-bd"/>
</dbReference>
<dbReference type="PANTHER" id="PTHR42711:SF19">
    <property type="entry name" value="DOXORUBICIN RESISTANCE ATP-BINDING PROTEIN DRRA"/>
    <property type="match status" value="1"/>
</dbReference>
<dbReference type="EMBL" id="CP157762">
    <property type="protein sequence ID" value="XBP95119.1"/>
    <property type="molecule type" value="Genomic_DNA"/>
</dbReference>
<dbReference type="InterPro" id="IPR003593">
    <property type="entry name" value="AAA+_ATPase"/>
</dbReference>
<comment type="subcellular location">
    <subcellularLocation>
        <location evidence="1">Cell membrane</location>
        <topology evidence="1">Peripheral membrane protein</topology>
    </subcellularLocation>
</comment>
<evidence type="ECO:0000256" key="4">
    <source>
        <dbReference type="ARBA" id="ARBA00022840"/>
    </source>
</evidence>
<dbReference type="InterPro" id="IPR050763">
    <property type="entry name" value="ABC_transporter_ATP-binding"/>
</dbReference>
<evidence type="ECO:0000256" key="1">
    <source>
        <dbReference type="ARBA" id="ARBA00004202"/>
    </source>
</evidence>
<dbReference type="GO" id="GO:0016887">
    <property type="term" value="F:ATP hydrolysis activity"/>
    <property type="evidence" value="ECO:0007669"/>
    <property type="project" value="InterPro"/>
</dbReference>
<keyword evidence="3" id="KW-0547">Nucleotide-binding</keyword>
<evidence type="ECO:0000313" key="7">
    <source>
        <dbReference type="EMBL" id="XBP95119.1"/>
    </source>
</evidence>
<keyword evidence="2" id="KW-0813">Transport</keyword>
<evidence type="ECO:0000256" key="2">
    <source>
        <dbReference type="ARBA" id="ARBA00022448"/>
    </source>
</evidence>
<dbReference type="Pfam" id="PF13732">
    <property type="entry name" value="DrrA1-3_C"/>
    <property type="match status" value="1"/>
</dbReference>
<proteinExistence type="predicted"/>
<keyword evidence="5" id="KW-0046">Antibiotic resistance</keyword>
<protein>
    <submittedName>
        <fullName evidence="8">ABC transporter ATP-binding protein</fullName>
    </submittedName>
</protein>
<dbReference type="Gene3D" id="3.40.50.300">
    <property type="entry name" value="P-loop containing nucleotide triphosphate hydrolases"/>
    <property type="match status" value="1"/>
</dbReference>
<gene>
    <name evidence="8" type="ORF">ABUL08_06970</name>
    <name evidence="7" type="ORF">VK199_06925</name>
</gene>
<dbReference type="RefSeq" id="WP_350935628.1">
    <property type="nucleotide sequence ID" value="NZ_CP157762.1"/>
</dbReference>
<accession>A0AAU8HKU9</accession>
<dbReference type="GO" id="GO:0046677">
    <property type="term" value="P:response to antibiotic"/>
    <property type="evidence" value="ECO:0007669"/>
    <property type="project" value="UniProtKB-KW"/>
</dbReference>
<sequence length="319" mass="34282">MISAEGLSRTYTSRAGKVDAVHEVNLTVDAGQVVGFLGPNGAGKTTTVRMLTTLLDPTAGRATVAGFDVVRQRAEVRRRIGYVSQASSFVPQRIGDELRTQARLHGLSARQAAARTAELAERFDLTGVLDRSALRVSGGQRRRFDLALGLVHRPEVLFLDEPTAGLDPHSRAELWQLLRELRATQGTSVFLTTHYLDEADALCDRVVVINAGRIVADDTSDALKEQLGGDVVVLETDQLGAASAVVAAELPGCAVDTAPGRVRFQIDHAQRRLPGLLRELDRAGVALTSVSVKRPTLDDVFLRLTGHVTGSPLRTEVAA</sequence>
<dbReference type="InterPro" id="IPR025302">
    <property type="entry name" value="DrrA1/2-like_C"/>
</dbReference>
<dbReference type="GO" id="GO:0005886">
    <property type="term" value="C:plasma membrane"/>
    <property type="evidence" value="ECO:0007669"/>
    <property type="project" value="UniProtKB-SubCell"/>
</dbReference>
<feature type="domain" description="ABC transporter" evidence="6">
    <location>
        <begin position="2"/>
        <end position="236"/>
    </location>
</feature>
<reference evidence="7" key="1">
    <citation type="submission" date="2024-01" db="EMBL/GenBank/DDBJ databases">
        <title>The genome sequence of Micromonospora mangrovi CCTCC AA 2012012.</title>
        <authorList>
            <person name="Gao J."/>
        </authorList>
    </citation>
    <scope>NUCLEOTIDE SEQUENCE</scope>
    <source>
        <strain evidence="7">CCTCC AA 2012012</strain>
    </source>
</reference>
<dbReference type="Pfam" id="PF00005">
    <property type="entry name" value="ABC_tran"/>
    <property type="match status" value="1"/>
</dbReference>
<organism evidence="8">
    <name type="scientific">Micromonospora sp. CCTCC AA 2012012</name>
    <dbReference type="NCBI Taxonomy" id="3111921"/>
    <lineage>
        <taxon>Bacteria</taxon>
        <taxon>Bacillati</taxon>
        <taxon>Actinomycetota</taxon>
        <taxon>Actinomycetes</taxon>
        <taxon>Micromonosporales</taxon>
        <taxon>Micromonosporaceae</taxon>
        <taxon>Micromonospora</taxon>
    </lineage>
</organism>
<evidence type="ECO:0000256" key="3">
    <source>
        <dbReference type="ARBA" id="ARBA00022741"/>
    </source>
</evidence>
<dbReference type="PANTHER" id="PTHR42711">
    <property type="entry name" value="ABC TRANSPORTER ATP-BINDING PROTEIN"/>
    <property type="match status" value="1"/>
</dbReference>
<dbReference type="SMART" id="SM00382">
    <property type="entry name" value="AAA"/>
    <property type="match status" value="1"/>
</dbReference>
<dbReference type="EMBL" id="CP159342">
    <property type="protein sequence ID" value="XCH75822.1"/>
    <property type="molecule type" value="Genomic_DNA"/>
</dbReference>
<dbReference type="SUPFAM" id="SSF52540">
    <property type="entry name" value="P-loop containing nucleoside triphosphate hydrolases"/>
    <property type="match status" value="1"/>
</dbReference>
<evidence type="ECO:0000313" key="8">
    <source>
        <dbReference type="EMBL" id="XCH75822.1"/>
    </source>
</evidence>
<name>A0AAU8HKU9_9ACTN</name>
<dbReference type="PROSITE" id="PS00211">
    <property type="entry name" value="ABC_TRANSPORTER_1"/>
    <property type="match status" value="1"/>
</dbReference>
<dbReference type="InterPro" id="IPR017871">
    <property type="entry name" value="ABC_transporter-like_CS"/>
</dbReference>
<evidence type="ECO:0000256" key="5">
    <source>
        <dbReference type="ARBA" id="ARBA00023251"/>
    </source>
</evidence>
<keyword evidence="4 8" id="KW-0067">ATP-binding</keyword>
<dbReference type="InterPro" id="IPR027417">
    <property type="entry name" value="P-loop_NTPase"/>
</dbReference>
<dbReference type="PROSITE" id="PS50893">
    <property type="entry name" value="ABC_TRANSPORTER_2"/>
    <property type="match status" value="1"/>
</dbReference>
<reference evidence="8" key="2">
    <citation type="submission" date="2024-06" db="EMBL/GenBank/DDBJ databases">
        <title>Micromonospora mangrovi CCTCC AA 2012012 genome sequences.</title>
        <authorList>
            <person name="Gao J."/>
        </authorList>
    </citation>
    <scope>NUCLEOTIDE SEQUENCE</scope>
    <source>
        <strain evidence="8">CCTCC AA 2012012</strain>
    </source>
</reference>
<dbReference type="AlphaFoldDB" id="A0AAU8HKU9"/>
<dbReference type="GO" id="GO:0005524">
    <property type="term" value="F:ATP binding"/>
    <property type="evidence" value="ECO:0007669"/>
    <property type="project" value="UniProtKB-KW"/>
</dbReference>